<protein>
    <submittedName>
        <fullName evidence="3">Cytidine deaminase</fullName>
        <ecNumber evidence="3">3.5.4.5</ecNumber>
    </submittedName>
</protein>
<dbReference type="Proteomes" id="UP000286576">
    <property type="component" value="Unassembled WGS sequence"/>
</dbReference>
<keyword evidence="4" id="KW-1185">Reference proteome</keyword>
<accession>A0A418NRY2</accession>
<dbReference type="EC" id="3.5.4.5" evidence="3"/>
<dbReference type="RefSeq" id="WP_119587040.1">
    <property type="nucleotide sequence ID" value="NZ_CAWODQ010000024.1"/>
</dbReference>
<proteinExistence type="inferred from homology"/>
<dbReference type="InterPro" id="IPR050202">
    <property type="entry name" value="Cyt/Deoxycyt_deaminase"/>
</dbReference>
<dbReference type="Pfam" id="PF00383">
    <property type="entry name" value="dCMP_cyt_deam_1"/>
    <property type="match status" value="1"/>
</dbReference>
<evidence type="ECO:0000313" key="4">
    <source>
        <dbReference type="Proteomes" id="UP000286576"/>
    </source>
</evidence>
<dbReference type="GO" id="GO:0008270">
    <property type="term" value="F:zinc ion binding"/>
    <property type="evidence" value="ECO:0007669"/>
    <property type="project" value="TreeGrafter"/>
</dbReference>
<feature type="domain" description="CMP/dCMP-type deaminase" evidence="2">
    <location>
        <begin position="1"/>
        <end position="140"/>
    </location>
</feature>
<dbReference type="EMBL" id="QXFL01000004">
    <property type="protein sequence ID" value="RIV85850.1"/>
    <property type="molecule type" value="Genomic_DNA"/>
</dbReference>
<evidence type="ECO:0000256" key="1">
    <source>
        <dbReference type="ARBA" id="ARBA00006576"/>
    </source>
</evidence>
<dbReference type="PANTHER" id="PTHR11644">
    <property type="entry name" value="CYTIDINE DEAMINASE"/>
    <property type="match status" value="1"/>
</dbReference>
<dbReference type="GO" id="GO:0004126">
    <property type="term" value="F:cytidine deaminase activity"/>
    <property type="evidence" value="ECO:0007669"/>
    <property type="project" value="UniProtKB-EC"/>
</dbReference>
<dbReference type="PANTHER" id="PTHR11644:SF2">
    <property type="entry name" value="CYTIDINE DEAMINASE"/>
    <property type="match status" value="1"/>
</dbReference>
<dbReference type="GO" id="GO:0005829">
    <property type="term" value="C:cytosol"/>
    <property type="evidence" value="ECO:0007669"/>
    <property type="project" value="TreeGrafter"/>
</dbReference>
<dbReference type="GO" id="GO:0072527">
    <property type="term" value="P:pyrimidine-containing compound metabolic process"/>
    <property type="evidence" value="ECO:0007669"/>
    <property type="project" value="UniProtKB-ARBA"/>
</dbReference>
<dbReference type="Gene3D" id="3.40.140.10">
    <property type="entry name" value="Cytidine Deaminase, domain 2"/>
    <property type="match status" value="1"/>
</dbReference>
<dbReference type="OrthoDB" id="9795347at2"/>
<evidence type="ECO:0000313" key="3">
    <source>
        <dbReference type="EMBL" id="RIV85850.1"/>
    </source>
</evidence>
<gene>
    <name evidence="3" type="ORF">D2V07_11085</name>
</gene>
<dbReference type="InterPro" id="IPR002125">
    <property type="entry name" value="CMP_dCMP_dom"/>
</dbReference>
<sequence length="142" mass="14387">MSEALIKAAMKARAGAHAPYSEFFVGCAVESEDGEVALGANMENGCYRLGVCAEQSALAAAQIAFGLGKVSRIVVVGGPHAASDGEAGEPVMPCGGCRQAIQEAAGLSGRDIEVTCCDHTGQARVITTIGALLPAAFTFEKG</sequence>
<name>A0A418NRY2_9SPHN</name>
<comment type="similarity">
    <text evidence="1">Belongs to the cytidine and deoxycytidylate deaminase family.</text>
</comment>
<evidence type="ECO:0000259" key="2">
    <source>
        <dbReference type="PROSITE" id="PS51747"/>
    </source>
</evidence>
<comment type="caution">
    <text evidence="3">The sequence shown here is derived from an EMBL/GenBank/DDBJ whole genome shotgun (WGS) entry which is preliminary data.</text>
</comment>
<dbReference type="NCBIfam" id="NF004064">
    <property type="entry name" value="PRK05578.1"/>
    <property type="match status" value="1"/>
</dbReference>
<dbReference type="PROSITE" id="PS51747">
    <property type="entry name" value="CYT_DCMP_DEAMINASES_2"/>
    <property type="match status" value="1"/>
</dbReference>
<dbReference type="AlphaFoldDB" id="A0A418NRY2"/>
<dbReference type="GO" id="GO:0055086">
    <property type="term" value="P:nucleobase-containing small molecule metabolic process"/>
    <property type="evidence" value="ECO:0007669"/>
    <property type="project" value="UniProtKB-ARBA"/>
</dbReference>
<dbReference type="SUPFAM" id="SSF53927">
    <property type="entry name" value="Cytidine deaminase-like"/>
    <property type="match status" value="1"/>
</dbReference>
<organism evidence="3 4">
    <name type="scientific">Aurantiacibacter zhengii</name>
    <dbReference type="NCBI Taxonomy" id="2307003"/>
    <lineage>
        <taxon>Bacteria</taxon>
        <taxon>Pseudomonadati</taxon>
        <taxon>Pseudomonadota</taxon>
        <taxon>Alphaproteobacteria</taxon>
        <taxon>Sphingomonadales</taxon>
        <taxon>Erythrobacteraceae</taxon>
        <taxon>Aurantiacibacter</taxon>
    </lineage>
</organism>
<dbReference type="CDD" id="cd01283">
    <property type="entry name" value="cytidine_deaminase"/>
    <property type="match status" value="1"/>
</dbReference>
<keyword evidence="3" id="KW-0378">Hydrolase</keyword>
<reference evidence="3 4" key="1">
    <citation type="submission" date="2018-08" db="EMBL/GenBank/DDBJ databases">
        <title>Erythrobacter zhengii sp.nov., a bacterium isolated from deep-sea sediment.</title>
        <authorList>
            <person name="Fang C."/>
            <person name="Wu Y.-H."/>
            <person name="Sun C."/>
            <person name="Wang H."/>
            <person name="Cheng H."/>
            <person name="Meng F.-X."/>
            <person name="Wang C.-S."/>
            <person name="Xu X.-W."/>
        </authorList>
    </citation>
    <scope>NUCLEOTIDE SEQUENCE [LARGE SCALE GENOMIC DNA]</scope>
    <source>
        <strain evidence="3 4">V18</strain>
    </source>
</reference>
<dbReference type="InterPro" id="IPR016193">
    <property type="entry name" value="Cytidine_deaminase-like"/>
</dbReference>